<accession>A0A0D2CCF1</accession>
<sequence>MRTAPRARRTQMRRSRFTLCPRKHRGIDTHRKLRPRPERVRVGVTPVHYRFISPLPEYEYNIECGGQQNQILTRLTVIDAPYPRKKGPSFERCFMFLPHCTRVETTTPTT</sequence>
<proteinExistence type="predicted"/>
<dbReference type="Proteomes" id="UP000053342">
    <property type="component" value="Unassembled WGS sequence"/>
</dbReference>
<organism evidence="1 2">
    <name type="scientific">Exophiala oligosperma</name>
    <dbReference type="NCBI Taxonomy" id="215243"/>
    <lineage>
        <taxon>Eukaryota</taxon>
        <taxon>Fungi</taxon>
        <taxon>Dikarya</taxon>
        <taxon>Ascomycota</taxon>
        <taxon>Pezizomycotina</taxon>
        <taxon>Eurotiomycetes</taxon>
        <taxon>Chaetothyriomycetidae</taxon>
        <taxon>Chaetothyriales</taxon>
        <taxon>Herpotrichiellaceae</taxon>
        <taxon>Exophiala</taxon>
    </lineage>
</organism>
<name>A0A0D2CCF1_9EURO</name>
<protein>
    <submittedName>
        <fullName evidence="1">Uncharacterized protein</fullName>
    </submittedName>
</protein>
<evidence type="ECO:0000313" key="1">
    <source>
        <dbReference type="EMBL" id="KIW47577.1"/>
    </source>
</evidence>
<dbReference type="GeneID" id="27352339"/>
<dbReference type="HOGENOM" id="CLU_2171064_0_0_1"/>
<keyword evidence="2" id="KW-1185">Reference proteome</keyword>
<gene>
    <name evidence="1" type="ORF">PV06_00265</name>
</gene>
<dbReference type="RefSeq" id="XP_016267793.1">
    <property type="nucleotide sequence ID" value="XM_016400740.1"/>
</dbReference>
<reference evidence="1 2" key="1">
    <citation type="submission" date="2015-01" db="EMBL/GenBank/DDBJ databases">
        <title>The Genome Sequence of Exophiala oligosperma CBS72588.</title>
        <authorList>
            <consortium name="The Broad Institute Genomics Platform"/>
            <person name="Cuomo C."/>
            <person name="de Hoog S."/>
            <person name="Gorbushina A."/>
            <person name="Stielow B."/>
            <person name="Teixiera M."/>
            <person name="Abouelleil A."/>
            <person name="Chapman S.B."/>
            <person name="Priest M."/>
            <person name="Young S.K."/>
            <person name="Wortman J."/>
            <person name="Nusbaum C."/>
            <person name="Birren B."/>
        </authorList>
    </citation>
    <scope>NUCLEOTIDE SEQUENCE [LARGE SCALE GENOMIC DNA]</scope>
    <source>
        <strain evidence="1 2">CBS 72588</strain>
    </source>
</reference>
<dbReference type="EMBL" id="KN847332">
    <property type="protein sequence ID" value="KIW47577.1"/>
    <property type="molecule type" value="Genomic_DNA"/>
</dbReference>
<evidence type="ECO:0000313" key="2">
    <source>
        <dbReference type="Proteomes" id="UP000053342"/>
    </source>
</evidence>
<dbReference type="VEuPathDB" id="FungiDB:PV06_00265"/>
<dbReference type="AlphaFoldDB" id="A0A0D2CCF1"/>